<dbReference type="GO" id="GO:0005509">
    <property type="term" value="F:calcium ion binding"/>
    <property type="evidence" value="ECO:0007669"/>
    <property type="project" value="InterPro"/>
</dbReference>
<dbReference type="Gene3D" id="2.150.10.10">
    <property type="entry name" value="Serralysin-like metalloprotease, C-terminal"/>
    <property type="match status" value="2"/>
</dbReference>
<dbReference type="InterPro" id="IPR001343">
    <property type="entry name" value="Hemolysn_Ca-bd"/>
</dbReference>
<proteinExistence type="predicted"/>
<dbReference type="InterPro" id="IPR050557">
    <property type="entry name" value="RTX_toxin/Mannuronan_C5-epim"/>
</dbReference>
<reference evidence="4 5" key="1">
    <citation type="submission" date="2019-07" db="EMBL/GenBank/DDBJ databases">
        <title>Whole genome shotgun sequence of Microvirga aerophila NBRC 106136.</title>
        <authorList>
            <person name="Hosoyama A."/>
            <person name="Uohara A."/>
            <person name="Ohji S."/>
            <person name="Ichikawa N."/>
        </authorList>
    </citation>
    <scope>NUCLEOTIDE SEQUENCE [LARGE SCALE GENOMIC DNA]</scope>
    <source>
        <strain evidence="4 5">NBRC 106136</strain>
    </source>
</reference>
<dbReference type="InterPro" id="IPR018511">
    <property type="entry name" value="Hemolysin-typ_Ca-bd_CS"/>
</dbReference>
<comment type="subcellular location">
    <subcellularLocation>
        <location evidence="1">Secreted</location>
    </subcellularLocation>
</comment>
<protein>
    <recommendedName>
        <fullName evidence="6">Peptidase M10 serralysin C-terminal domain-containing protein</fullName>
    </recommendedName>
</protein>
<dbReference type="Pfam" id="PF00353">
    <property type="entry name" value="HemolysinCabind"/>
    <property type="match status" value="4"/>
</dbReference>
<feature type="compositionally biased region" description="Polar residues" evidence="3">
    <location>
        <begin position="280"/>
        <end position="297"/>
    </location>
</feature>
<dbReference type="PROSITE" id="PS00330">
    <property type="entry name" value="HEMOLYSIN_CALCIUM"/>
    <property type="match status" value="2"/>
</dbReference>
<comment type="caution">
    <text evidence="4">The sequence shown here is derived from an EMBL/GenBank/DDBJ whole genome shotgun (WGS) entry which is preliminary data.</text>
</comment>
<dbReference type="Proteomes" id="UP000321085">
    <property type="component" value="Unassembled WGS sequence"/>
</dbReference>
<evidence type="ECO:0000256" key="3">
    <source>
        <dbReference type="SAM" id="MobiDB-lite"/>
    </source>
</evidence>
<gene>
    <name evidence="4" type="ORF">MAE02_04220</name>
</gene>
<organism evidence="4 5">
    <name type="scientific">Microvirga aerophila</name>
    <dbReference type="NCBI Taxonomy" id="670291"/>
    <lineage>
        <taxon>Bacteria</taxon>
        <taxon>Pseudomonadati</taxon>
        <taxon>Pseudomonadota</taxon>
        <taxon>Alphaproteobacteria</taxon>
        <taxon>Hyphomicrobiales</taxon>
        <taxon>Methylobacteriaceae</taxon>
        <taxon>Microvirga</taxon>
    </lineage>
</organism>
<evidence type="ECO:0008006" key="6">
    <source>
        <dbReference type="Google" id="ProtNLM"/>
    </source>
</evidence>
<keyword evidence="5" id="KW-1185">Reference proteome</keyword>
<dbReference type="InterPro" id="IPR011049">
    <property type="entry name" value="Serralysin-like_metalloprot_C"/>
</dbReference>
<dbReference type="PRINTS" id="PR00313">
    <property type="entry name" value="CABNDNGRPT"/>
</dbReference>
<evidence type="ECO:0000256" key="1">
    <source>
        <dbReference type="ARBA" id="ARBA00004613"/>
    </source>
</evidence>
<evidence type="ECO:0000256" key="2">
    <source>
        <dbReference type="ARBA" id="ARBA00022525"/>
    </source>
</evidence>
<keyword evidence="2" id="KW-0964">Secreted</keyword>
<dbReference type="SUPFAM" id="SSF51120">
    <property type="entry name" value="beta-Roll"/>
    <property type="match status" value="2"/>
</dbReference>
<dbReference type="GO" id="GO:0005576">
    <property type="term" value="C:extracellular region"/>
    <property type="evidence" value="ECO:0007669"/>
    <property type="project" value="UniProtKB-SubCell"/>
</dbReference>
<dbReference type="RefSeq" id="WP_147021665.1">
    <property type="nucleotide sequence ID" value="NZ_BJYU01000002.1"/>
</dbReference>
<dbReference type="PANTHER" id="PTHR38340">
    <property type="entry name" value="S-LAYER PROTEIN"/>
    <property type="match status" value="1"/>
</dbReference>
<feature type="region of interest" description="Disordered" evidence="3">
    <location>
        <begin position="278"/>
        <end position="335"/>
    </location>
</feature>
<feature type="region of interest" description="Disordered" evidence="3">
    <location>
        <begin position="64"/>
        <end position="84"/>
    </location>
</feature>
<feature type="region of interest" description="Disordered" evidence="3">
    <location>
        <begin position="196"/>
        <end position="229"/>
    </location>
</feature>
<dbReference type="PANTHER" id="PTHR38340:SF1">
    <property type="entry name" value="S-LAYER PROTEIN"/>
    <property type="match status" value="1"/>
</dbReference>
<sequence>MPTTIAIESKTVSFRGVATPYQHLYLVKTITDASGNVLDERVIRGDVGGDLTLVTQANIPLSESADARGSATPEQRRHTPLDLNGRDPEQVWALMVQHVVNIDKAGLQYGVDSFEVDNGGDANSNTTVASALYTVGISLARNLPRGVEPNEVPLYNRLDAMLVNDRLVAGAENDIIRGGVGRDGIRGNDGNDRLYGGADGDNLNGGSGNDLMDGGIGNDRMTGSGGNDTYRVDSALDRVIESDASAAGGIDRVESTISFSLSRAERAGVEQLVLRGGNDLSGTGNRLDNSISGTSGDNKLVGGSGNDSLAGGSGEDRLHGQSGNDSLRGGKGDDDLIGGSGSDILRGDAGRDAFVFGSVSQSVAGATTRDVILDFTSADVIDMQGIDAKALATGNQTFGFIGSAAFTGAGQLRFEADGAGNTLVQADVNGDLAADFEVLLQGYVGPLGRGDFLL</sequence>
<feature type="compositionally biased region" description="Gly residues" evidence="3">
    <location>
        <begin position="197"/>
        <end position="208"/>
    </location>
</feature>
<dbReference type="EMBL" id="BJYU01000002">
    <property type="protein sequence ID" value="GEO12726.1"/>
    <property type="molecule type" value="Genomic_DNA"/>
</dbReference>
<evidence type="ECO:0000313" key="5">
    <source>
        <dbReference type="Proteomes" id="UP000321085"/>
    </source>
</evidence>
<feature type="compositionally biased region" description="Basic and acidic residues" evidence="3">
    <location>
        <begin position="74"/>
        <end position="84"/>
    </location>
</feature>
<accession>A0A512BL78</accession>
<evidence type="ECO:0000313" key="4">
    <source>
        <dbReference type="EMBL" id="GEO12726.1"/>
    </source>
</evidence>
<dbReference type="AlphaFoldDB" id="A0A512BL78"/>
<name>A0A512BL78_9HYPH</name>